<sequence>MTTASTTDQDRTPEPVYAVLIHGWGGSPHSWDPVVWPKDWHVLEYTLPGHAERFDDGPWTIRSASEDLARYIETHVPAGHPALLIAHSMGGQLSLWMNANRPDLVAGEVVIDPAYGGDDSAEDVAQSVSTLSALRADAYGTMREFIKGAFSPYLGQEARQAIVDDIPRTNPKALADYFESEYLDDDSFGLKRDSRPMMARRTRPVLGIYRTEERGDFERENDPDSVPVEISVWGSDHGHFLHMEEPERFAGEVIAWADRIGSLDRIGVPDGIGSSVLVG</sequence>
<evidence type="ECO:0000259" key="1">
    <source>
        <dbReference type="Pfam" id="PF12697"/>
    </source>
</evidence>
<dbReference type="PANTHER" id="PTHR43798">
    <property type="entry name" value="MONOACYLGLYCEROL LIPASE"/>
    <property type="match status" value="1"/>
</dbReference>
<dbReference type="Gene3D" id="3.40.50.1820">
    <property type="entry name" value="alpha/beta hydrolase"/>
    <property type="match status" value="1"/>
</dbReference>
<name>A0A2M9HFC1_9BIFI</name>
<dbReference type="EMBL" id="PEBK01000003">
    <property type="protein sequence ID" value="PJM75508.1"/>
    <property type="molecule type" value="Genomic_DNA"/>
</dbReference>
<accession>A0A2M9HFC1</accession>
<dbReference type="InterPro" id="IPR029058">
    <property type="entry name" value="AB_hydrolase_fold"/>
</dbReference>
<dbReference type="InterPro" id="IPR050266">
    <property type="entry name" value="AB_hydrolase_sf"/>
</dbReference>
<reference evidence="2 3" key="1">
    <citation type="submission" date="2017-10" db="EMBL/GenBank/DDBJ databases">
        <title>Draft genome sequences of strains TRE 1, TRE 9, TRE H and TRI 7, isolated from tamarins, belonging to four potential novel Bifidobacterium species.</title>
        <authorList>
            <person name="Mattarelli P."/>
            <person name="Modesto M."/>
            <person name="Puglisi E."/>
            <person name="Morelli L."/>
            <person name="Spezio C."/>
            <person name="Bonetti A."/>
            <person name="Sandri C."/>
        </authorList>
    </citation>
    <scope>NUCLEOTIDE SEQUENCE [LARGE SCALE GENOMIC DNA]</scope>
    <source>
        <strain evidence="3">TRI7</strain>
    </source>
</reference>
<feature type="domain" description="AB hydrolase-1" evidence="1">
    <location>
        <begin position="19"/>
        <end position="250"/>
    </location>
</feature>
<gene>
    <name evidence="2" type="ORF">CSQ87_03535</name>
</gene>
<dbReference type="GO" id="GO:0003824">
    <property type="term" value="F:catalytic activity"/>
    <property type="evidence" value="ECO:0007669"/>
    <property type="project" value="UniProtKB-ARBA"/>
</dbReference>
<dbReference type="AlphaFoldDB" id="A0A2M9HFC1"/>
<dbReference type="InterPro" id="IPR000073">
    <property type="entry name" value="AB_hydrolase_1"/>
</dbReference>
<dbReference type="Pfam" id="PF12697">
    <property type="entry name" value="Abhydrolase_6"/>
    <property type="match status" value="1"/>
</dbReference>
<evidence type="ECO:0000313" key="2">
    <source>
        <dbReference type="EMBL" id="PJM75508.1"/>
    </source>
</evidence>
<dbReference type="OrthoDB" id="63962at2"/>
<dbReference type="Proteomes" id="UP000231451">
    <property type="component" value="Unassembled WGS sequence"/>
</dbReference>
<comment type="caution">
    <text evidence="2">The sequence shown here is derived from an EMBL/GenBank/DDBJ whole genome shotgun (WGS) entry which is preliminary data.</text>
</comment>
<evidence type="ECO:0000313" key="3">
    <source>
        <dbReference type="Proteomes" id="UP000231451"/>
    </source>
</evidence>
<keyword evidence="3" id="KW-1185">Reference proteome</keyword>
<dbReference type="SUPFAM" id="SSF53474">
    <property type="entry name" value="alpha/beta-Hydrolases"/>
    <property type="match status" value="1"/>
</dbReference>
<dbReference type="RefSeq" id="WP_100512512.1">
    <property type="nucleotide sequence ID" value="NZ_PEBK01000003.1"/>
</dbReference>
<protein>
    <recommendedName>
        <fullName evidence="1">AB hydrolase-1 domain-containing protein</fullName>
    </recommendedName>
</protein>
<organism evidence="2 3">
    <name type="scientific">Bifidobacterium simiarum</name>
    <dbReference type="NCBI Taxonomy" id="2045441"/>
    <lineage>
        <taxon>Bacteria</taxon>
        <taxon>Bacillati</taxon>
        <taxon>Actinomycetota</taxon>
        <taxon>Actinomycetes</taxon>
        <taxon>Bifidobacteriales</taxon>
        <taxon>Bifidobacteriaceae</taxon>
        <taxon>Bifidobacterium</taxon>
    </lineage>
</organism>
<proteinExistence type="predicted"/>